<dbReference type="InterPro" id="IPR005000">
    <property type="entry name" value="Aldolase/citrate-lyase_domain"/>
</dbReference>
<dbReference type="PANTHER" id="PTHR30502:SF0">
    <property type="entry name" value="PHOSPHOENOLPYRUVATE CARBOXYLASE FAMILY PROTEIN"/>
    <property type="match status" value="1"/>
</dbReference>
<proteinExistence type="inferred from homology"/>
<keyword evidence="6" id="KW-1185">Reference proteome</keyword>
<comment type="caution">
    <text evidence="5">The sequence shown here is derived from an EMBL/GenBank/DDBJ whole genome shotgun (WGS) entry which is preliminary data.</text>
</comment>
<evidence type="ECO:0000256" key="2">
    <source>
        <dbReference type="ARBA" id="ARBA00022723"/>
    </source>
</evidence>
<dbReference type="InterPro" id="IPR040442">
    <property type="entry name" value="Pyrv_kinase-like_dom_sf"/>
</dbReference>
<evidence type="ECO:0000313" key="6">
    <source>
        <dbReference type="Proteomes" id="UP000601597"/>
    </source>
</evidence>
<sequence length="252" mass="27028">MTQQSLKQKLKSGPCMGLFSKTTDSAMVEAAGLGGMDFIILDMEHGPATLETMHHHVRAARLGGVAPVIRARGIDAHAIGSALDTGAEGVQVPNINTADQAREAVAAARFHPYGQRGVCRFVRAARFGTQPKDDYFAEANEATLILQVEGTEGVRNLDEILEVEGFDVLFVGPYDLSQSVGKPGQVEAPEVIELIDEIARKAEARGILLGAFSDQLARSRDLIKGGFNYLAHSVDVNVFAEACQRLKGQING</sequence>
<protein>
    <submittedName>
        <fullName evidence="5">2-keto-3-deoxy-L-rhamnonate aldolase</fullName>
    </submittedName>
</protein>
<dbReference type="SUPFAM" id="SSF51621">
    <property type="entry name" value="Phosphoenolpyruvate/pyruvate domain"/>
    <property type="match status" value="1"/>
</dbReference>
<dbReference type="RefSeq" id="WP_227712509.1">
    <property type="nucleotide sequence ID" value="NZ_BMXV01000006.1"/>
</dbReference>
<accession>A0ABQ3B4V8</accession>
<dbReference type="InterPro" id="IPR015813">
    <property type="entry name" value="Pyrv/PenolPyrv_kinase-like_dom"/>
</dbReference>
<dbReference type="PANTHER" id="PTHR30502">
    <property type="entry name" value="2-KETO-3-DEOXY-L-RHAMNONATE ALDOLASE"/>
    <property type="match status" value="1"/>
</dbReference>
<keyword evidence="3" id="KW-0456">Lyase</keyword>
<comment type="similarity">
    <text evidence="1">Belongs to the HpcH/HpaI aldolase family.</text>
</comment>
<evidence type="ECO:0000256" key="1">
    <source>
        <dbReference type="ARBA" id="ARBA00005568"/>
    </source>
</evidence>
<evidence type="ECO:0000256" key="3">
    <source>
        <dbReference type="ARBA" id="ARBA00023239"/>
    </source>
</evidence>
<dbReference type="Proteomes" id="UP000601597">
    <property type="component" value="Unassembled WGS sequence"/>
</dbReference>
<keyword evidence="2" id="KW-0479">Metal-binding</keyword>
<dbReference type="Gene3D" id="3.20.20.60">
    <property type="entry name" value="Phosphoenolpyruvate-binding domains"/>
    <property type="match status" value="1"/>
</dbReference>
<reference evidence="6" key="1">
    <citation type="journal article" date="2019" name="Int. J. Syst. Evol. Microbiol.">
        <title>The Global Catalogue of Microorganisms (GCM) 10K type strain sequencing project: providing services to taxonomists for standard genome sequencing and annotation.</title>
        <authorList>
            <consortium name="The Broad Institute Genomics Platform"/>
            <consortium name="The Broad Institute Genome Sequencing Center for Infectious Disease"/>
            <person name="Wu L."/>
            <person name="Ma J."/>
        </authorList>
    </citation>
    <scope>NUCLEOTIDE SEQUENCE [LARGE SCALE GENOMIC DNA]</scope>
    <source>
        <strain evidence="6">KCTC 22280</strain>
    </source>
</reference>
<name>A0ABQ3B4V8_9GAMM</name>
<dbReference type="InterPro" id="IPR050251">
    <property type="entry name" value="HpcH-HpaI_aldolase"/>
</dbReference>
<evidence type="ECO:0000259" key="4">
    <source>
        <dbReference type="Pfam" id="PF03328"/>
    </source>
</evidence>
<dbReference type="Pfam" id="PF03328">
    <property type="entry name" value="HpcH_HpaI"/>
    <property type="match status" value="1"/>
</dbReference>
<organism evidence="5 6">
    <name type="scientific">Marinobacter zhanjiangensis</name>
    <dbReference type="NCBI Taxonomy" id="578215"/>
    <lineage>
        <taxon>Bacteria</taxon>
        <taxon>Pseudomonadati</taxon>
        <taxon>Pseudomonadota</taxon>
        <taxon>Gammaproteobacteria</taxon>
        <taxon>Pseudomonadales</taxon>
        <taxon>Marinobacteraceae</taxon>
        <taxon>Marinobacter</taxon>
    </lineage>
</organism>
<feature type="domain" description="HpcH/HpaI aldolase/citrate lyase" evidence="4">
    <location>
        <begin position="16"/>
        <end position="241"/>
    </location>
</feature>
<gene>
    <name evidence="5" type="primary">rhmA</name>
    <name evidence="5" type="ORF">GCM10007071_28040</name>
</gene>
<dbReference type="EMBL" id="BMXV01000006">
    <property type="protein sequence ID" value="GGY79021.1"/>
    <property type="molecule type" value="Genomic_DNA"/>
</dbReference>
<evidence type="ECO:0000313" key="5">
    <source>
        <dbReference type="EMBL" id="GGY79021.1"/>
    </source>
</evidence>